<comment type="caution">
    <text evidence="15">The sequence shown here is derived from an EMBL/GenBank/DDBJ whole genome shotgun (WGS) entry which is preliminary data.</text>
</comment>
<evidence type="ECO:0000256" key="2">
    <source>
        <dbReference type="ARBA" id="ARBA00022598"/>
    </source>
</evidence>
<dbReference type="EC" id="6.3.2.10" evidence="10 11"/>
<dbReference type="PANTHER" id="PTHR43024:SF1">
    <property type="entry name" value="UDP-N-ACETYLMURAMOYL-TRIPEPTIDE--D-ALANYL-D-ALANINE LIGASE"/>
    <property type="match status" value="1"/>
</dbReference>
<keyword evidence="7 10" id="KW-0573">Peptidoglycan synthesis</keyword>
<evidence type="ECO:0000256" key="9">
    <source>
        <dbReference type="ARBA" id="ARBA00023316"/>
    </source>
</evidence>
<evidence type="ECO:0000259" key="14">
    <source>
        <dbReference type="Pfam" id="PF08245"/>
    </source>
</evidence>
<dbReference type="InterPro" id="IPR036615">
    <property type="entry name" value="Mur_ligase_C_dom_sf"/>
</dbReference>
<dbReference type="EMBL" id="BAABHB010000004">
    <property type="protein sequence ID" value="GAA4405577.1"/>
    <property type="molecule type" value="Genomic_DNA"/>
</dbReference>
<evidence type="ECO:0000313" key="16">
    <source>
        <dbReference type="Proteomes" id="UP001500936"/>
    </source>
</evidence>
<evidence type="ECO:0000259" key="12">
    <source>
        <dbReference type="Pfam" id="PF01225"/>
    </source>
</evidence>
<keyword evidence="8 10" id="KW-0131">Cell cycle</keyword>
<evidence type="ECO:0000256" key="1">
    <source>
        <dbReference type="ARBA" id="ARBA00022490"/>
    </source>
</evidence>
<dbReference type="PANTHER" id="PTHR43024">
    <property type="entry name" value="UDP-N-ACETYLMURAMOYL-TRIPEPTIDE--D-ALANYL-D-ALANINE LIGASE"/>
    <property type="match status" value="1"/>
</dbReference>
<dbReference type="Pfam" id="PF01225">
    <property type="entry name" value="Mur_ligase"/>
    <property type="match status" value="1"/>
</dbReference>
<feature type="domain" description="Mur ligase N-terminal catalytic" evidence="12">
    <location>
        <begin position="15"/>
        <end position="86"/>
    </location>
</feature>
<dbReference type="InterPro" id="IPR036565">
    <property type="entry name" value="Mur-like_cat_sf"/>
</dbReference>
<gene>
    <name evidence="10" type="primary">murF</name>
    <name evidence="15" type="ORF">GCM10023187_24090</name>
</gene>
<evidence type="ECO:0000256" key="5">
    <source>
        <dbReference type="ARBA" id="ARBA00022840"/>
    </source>
</evidence>
<comment type="pathway">
    <text evidence="10 11">Cell wall biogenesis; peptidoglycan biosynthesis.</text>
</comment>
<dbReference type="RefSeq" id="WP_345267367.1">
    <property type="nucleotide sequence ID" value="NZ_BAABHB010000004.1"/>
</dbReference>
<comment type="function">
    <text evidence="10 11">Involved in cell wall formation. Catalyzes the final step in the synthesis of UDP-N-acetylmuramoyl-pentapeptide, the precursor of murein.</text>
</comment>
<dbReference type="SUPFAM" id="SSF53244">
    <property type="entry name" value="MurD-like peptide ligases, peptide-binding domain"/>
    <property type="match status" value="1"/>
</dbReference>
<evidence type="ECO:0000256" key="3">
    <source>
        <dbReference type="ARBA" id="ARBA00022618"/>
    </source>
</evidence>
<accession>A0ABP8KFH1</accession>
<dbReference type="InterPro" id="IPR051046">
    <property type="entry name" value="MurCDEF_CellWall_CoF430Synth"/>
</dbReference>
<dbReference type="Gene3D" id="3.40.1190.10">
    <property type="entry name" value="Mur-like, catalytic domain"/>
    <property type="match status" value="1"/>
</dbReference>
<dbReference type="InterPro" id="IPR000713">
    <property type="entry name" value="Mur_ligase_N"/>
</dbReference>
<feature type="domain" description="Mur ligase central" evidence="14">
    <location>
        <begin position="98"/>
        <end position="279"/>
    </location>
</feature>
<keyword evidence="4 10" id="KW-0547">Nucleotide-binding</keyword>
<dbReference type="InterPro" id="IPR013221">
    <property type="entry name" value="Mur_ligase_cen"/>
</dbReference>
<evidence type="ECO:0000313" key="15">
    <source>
        <dbReference type="EMBL" id="GAA4405577.1"/>
    </source>
</evidence>
<evidence type="ECO:0000259" key="13">
    <source>
        <dbReference type="Pfam" id="PF02875"/>
    </source>
</evidence>
<dbReference type="Pfam" id="PF02875">
    <property type="entry name" value="Mur_ligase_C"/>
    <property type="match status" value="1"/>
</dbReference>
<dbReference type="Gene3D" id="3.90.190.20">
    <property type="entry name" value="Mur ligase, C-terminal domain"/>
    <property type="match status" value="1"/>
</dbReference>
<comment type="subcellular location">
    <subcellularLocation>
        <location evidence="10 11">Cytoplasm</location>
    </subcellularLocation>
</comment>
<name>A0ABP8KFH1_9BACT</name>
<evidence type="ECO:0000256" key="10">
    <source>
        <dbReference type="HAMAP-Rule" id="MF_02019"/>
    </source>
</evidence>
<dbReference type="InterPro" id="IPR005863">
    <property type="entry name" value="UDP-N-AcMur_synth"/>
</dbReference>
<dbReference type="Proteomes" id="UP001500936">
    <property type="component" value="Unassembled WGS sequence"/>
</dbReference>
<keyword evidence="9 10" id="KW-0961">Cell wall biogenesis/degradation</keyword>
<dbReference type="SUPFAM" id="SSF63418">
    <property type="entry name" value="MurE/MurF N-terminal domain"/>
    <property type="match status" value="1"/>
</dbReference>
<comment type="catalytic activity">
    <reaction evidence="10 11">
        <text>D-alanyl-D-alanine + UDP-N-acetyl-alpha-D-muramoyl-L-alanyl-gamma-D-glutamyl-meso-2,6-diaminopimelate + ATP = UDP-N-acetyl-alpha-D-muramoyl-L-alanyl-gamma-D-glutamyl-meso-2,6-diaminopimeloyl-D-alanyl-D-alanine + ADP + phosphate + H(+)</text>
        <dbReference type="Rhea" id="RHEA:28374"/>
        <dbReference type="ChEBI" id="CHEBI:15378"/>
        <dbReference type="ChEBI" id="CHEBI:30616"/>
        <dbReference type="ChEBI" id="CHEBI:43474"/>
        <dbReference type="ChEBI" id="CHEBI:57822"/>
        <dbReference type="ChEBI" id="CHEBI:61386"/>
        <dbReference type="ChEBI" id="CHEBI:83905"/>
        <dbReference type="ChEBI" id="CHEBI:456216"/>
        <dbReference type="EC" id="6.3.2.10"/>
    </reaction>
</comment>
<evidence type="ECO:0000256" key="11">
    <source>
        <dbReference type="RuleBase" id="RU004136"/>
    </source>
</evidence>
<protein>
    <recommendedName>
        <fullName evidence="10 11">UDP-N-acetylmuramoyl-tripeptide--D-alanyl-D-alanine ligase</fullName>
        <ecNumber evidence="10 11">6.3.2.10</ecNumber>
    </recommendedName>
    <alternativeName>
        <fullName evidence="10">D-alanyl-D-alanine-adding enzyme</fullName>
    </alternativeName>
</protein>
<dbReference type="Gene3D" id="3.40.1390.10">
    <property type="entry name" value="MurE/MurF, N-terminal domain"/>
    <property type="match status" value="1"/>
</dbReference>
<dbReference type="InterPro" id="IPR004101">
    <property type="entry name" value="Mur_ligase_C"/>
</dbReference>
<dbReference type="HAMAP" id="MF_02019">
    <property type="entry name" value="MurF"/>
    <property type="match status" value="1"/>
</dbReference>
<dbReference type="SUPFAM" id="SSF53623">
    <property type="entry name" value="MurD-like peptide ligases, catalytic domain"/>
    <property type="match status" value="1"/>
</dbReference>
<feature type="domain" description="Mur ligase C-terminal" evidence="13">
    <location>
        <begin position="303"/>
        <end position="419"/>
    </location>
</feature>
<dbReference type="Pfam" id="PF08245">
    <property type="entry name" value="Mur_ligase_M"/>
    <property type="match status" value="1"/>
</dbReference>
<evidence type="ECO:0000256" key="8">
    <source>
        <dbReference type="ARBA" id="ARBA00023306"/>
    </source>
</evidence>
<evidence type="ECO:0000256" key="6">
    <source>
        <dbReference type="ARBA" id="ARBA00022960"/>
    </source>
</evidence>
<keyword evidence="1 10" id="KW-0963">Cytoplasm</keyword>
<evidence type="ECO:0000256" key="7">
    <source>
        <dbReference type="ARBA" id="ARBA00022984"/>
    </source>
</evidence>
<keyword evidence="3 10" id="KW-0132">Cell division</keyword>
<keyword evidence="5 10" id="KW-0067">ATP-binding</keyword>
<comment type="similarity">
    <text evidence="10">Belongs to the MurCDEF family. MurF subfamily.</text>
</comment>
<proteinExistence type="inferred from homology"/>
<sequence length="431" mass="46741">MISLSHLYDKFLECTGVSTDTRKISPDCLFVALKGPAFNGNQFAPEALEKGARYAIVDDPAVAETDSRLLLVDDGLTALQALARHHRRTLNIPIVALTGSNGKTTTKELIADVLSKKYKTYATPGNFNNHIGVPLTLLAIDDSYEMAVVEMGANHQREIALLSSIAEPTHGLITNVGKAHLEGFGGIEGVRKGKGELFDWLSQAGGTVFINGSNTTLLAMAQERQFTELVSYLTPDGAYNATLVQDTPVVVFRDADGREITTHLPGRYNFENMAAALCIGQYFGVPPEEANRAIADYNPTNNRSQVVAKGSNTILLDAYNANPSSMAAAVQQFMNLPAQKKVVILGDMFELGPESEAEHAALGELVAKGNFDVVILAGKDMKYALGALPKAYYFPDKFSLHNWLLDHPFENTYFLVKGSRGIGLESVVPFI</sequence>
<evidence type="ECO:0000256" key="4">
    <source>
        <dbReference type="ARBA" id="ARBA00022741"/>
    </source>
</evidence>
<feature type="binding site" evidence="10">
    <location>
        <begin position="99"/>
        <end position="105"/>
    </location>
    <ligand>
        <name>ATP</name>
        <dbReference type="ChEBI" id="CHEBI:30616"/>
    </ligand>
</feature>
<organism evidence="15 16">
    <name type="scientific">Nibrella viscosa</name>
    <dbReference type="NCBI Taxonomy" id="1084524"/>
    <lineage>
        <taxon>Bacteria</taxon>
        <taxon>Pseudomonadati</taxon>
        <taxon>Bacteroidota</taxon>
        <taxon>Cytophagia</taxon>
        <taxon>Cytophagales</taxon>
        <taxon>Spirosomataceae</taxon>
        <taxon>Nibrella</taxon>
    </lineage>
</organism>
<keyword evidence="16" id="KW-1185">Reference proteome</keyword>
<keyword evidence="2 10" id="KW-0436">Ligase</keyword>
<dbReference type="GO" id="GO:0016874">
    <property type="term" value="F:ligase activity"/>
    <property type="evidence" value="ECO:0007669"/>
    <property type="project" value="UniProtKB-KW"/>
</dbReference>
<dbReference type="NCBIfam" id="TIGR01143">
    <property type="entry name" value="murF"/>
    <property type="match status" value="1"/>
</dbReference>
<keyword evidence="6 10" id="KW-0133">Cell shape</keyword>
<dbReference type="InterPro" id="IPR035911">
    <property type="entry name" value="MurE/MurF_N"/>
</dbReference>
<reference evidence="16" key="1">
    <citation type="journal article" date="2019" name="Int. J. Syst. Evol. Microbiol.">
        <title>The Global Catalogue of Microorganisms (GCM) 10K type strain sequencing project: providing services to taxonomists for standard genome sequencing and annotation.</title>
        <authorList>
            <consortium name="The Broad Institute Genomics Platform"/>
            <consortium name="The Broad Institute Genome Sequencing Center for Infectious Disease"/>
            <person name="Wu L."/>
            <person name="Ma J."/>
        </authorList>
    </citation>
    <scope>NUCLEOTIDE SEQUENCE [LARGE SCALE GENOMIC DNA]</scope>
    <source>
        <strain evidence="16">JCM 17925</strain>
    </source>
</reference>